<keyword evidence="1" id="KW-0813">Transport</keyword>
<gene>
    <name evidence="5" type="ORF">CO168_01650</name>
</gene>
<feature type="domain" description="ABC transporter" evidence="4">
    <location>
        <begin position="24"/>
        <end position="257"/>
    </location>
</feature>
<dbReference type="Gene3D" id="3.40.50.300">
    <property type="entry name" value="P-loop containing nucleotide triphosphate hydrolases"/>
    <property type="match status" value="1"/>
</dbReference>
<dbReference type="InterPro" id="IPR003593">
    <property type="entry name" value="AAA+_ATPase"/>
</dbReference>
<dbReference type="InterPro" id="IPR027417">
    <property type="entry name" value="P-loop_NTPase"/>
</dbReference>
<dbReference type="AlphaFoldDB" id="A0A2M7XNB9"/>
<name>A0A2M7XNB9_9BACT</name>
<dbReference type="InterPro" id="IPR003439">
    <property type="entry name" value="ABC_transporter-like_ATP-bd"/>
</dbReference>
<comment type="caution">
    <text evidence="5">The sequence shown here is derived from an EMBL/GenBank/DDBJ whole genome shotgun (WGS) entry which is preliminary data.</text>
</comment>
<dbReference type="PANTHER" id="PTHR42711">
    <property type="entry name" value="ABC TRANSPORTER ATP-BINDING PROTEIN"/>
    <property type="match status" value="1"/>
</dbReference>
<dbReference type="PANTHER" id="PTHR42711:SF4">
    <property type="entry name" value="ABC TRANSPORTER RELATED"/>
    <property type="match status" value="1"/>
</dbReference>
<evidence type="ECO:0000256" key="3">
    <source>
        <dbReference type="ARBA" id="ARBA00022840"/>
    </source>
</evidence>
<dbReference type="GO" id="GO:0005524">
    <property type="term" value="F:ATP binding"/>
    <property type="evidence" value="ECO:0007669"/>
    <property type="project" value="UniProtKB-KW"/>
</dbReference>
<evidence type="ECO:0000256" key="1">
    <source>
        <dbReference type="ARBA" id="ARBA00022448"/>
    </source>
</evidence>
<dbReference type="Proteomes" id="UP000230518">
    <property type="component" value="Unassembled WGS sequence"/>
</dbReference>
<evidence type="ECO:0000256" key="2">
    <source>
        <dbReference type="ARBA" id="ARBA00022741"/>
    </source>
</evidence>
<evidence type="ECO:0000313" key="5">
    <source>
        <dbReference type="EMBL" id="PJA51076.1"/>
    </source>
</evidence>
<dbReference type="PROSITE" id="PS50893">
    <property type="entry name" value="ABC_TRANSPORTER_2"/>
    <property type="match status" value="1"/>
</dbReference>
<proteinExistence type="predicted"/>
<accession>A0A2M7XNB9</accession>
<dbReference type="InterPro" id="IPR050763">
    <property type="entry name" value="ABC_transporter_ATP-binding"/>
</dbReference>
<dbReference type="Pfam" id="PF00005">
    <property type="entry name" value="ABC_tran"/>
    <property type="match status" value="1"/>
</dbReference>
<dbReference type="SUPFAM" id="SSF52540">
    <property type="entry name" value="P-loop containing nucleoside triphosphate hydrolases"/>
    <property type="match status" value="1"/>
</dbReference>
<reference evidence="6" key="1">
    <citation type="submission" date="2017-09" db="EMBL/GenBank/DDBJ databases">
        <title>Depth-based differentiation of microbial function through sediment-hosted aquifers and enrichment of novel symbionts in the deep terrestrial subsurface.</title>
        <authorList>
            <person name="Probst A.J."/>
            <person name="Ladd B."/>
            <person name="Jarett J.K."/>
            <person name="Geller-Mcgrath D.E."/>
            <person name="Sieber C.M.K."/>
            <person name="Emerson J.B."/>
            <person name="Anantharaman K."/>
            <person name="Thomas B.C."/>
            <person name="Malmstrom R."/>
            <person name="Stieglmeier M."/>
            <person name="Klingl A."/>
            <person name="Woyke T."/>
            <person name="Ryan C.M."/>
            <person name="Banfield J.F."/>
        </authorList>
    </citation>
    <scope>NUCLEOTIDE SEQUENCE [LARGE SCALE GENOMIC DNA]</scope>
</reference>
<sequence>MSTIQVKNLTRTFQIFDKKPGLGASIKSIFYRPQRTVHAVENVSFEIKQGELVGFIGPNGAGKTTTLKCLSGLLYPSSGNISVLGFKPSDRKYEYLNQIGFVMGQKNQLWWDIPPQETFLLNKAIYNISDTDYQKRLDFFIKTLDIGDIISVQTKKLSLGQRMKCEFVAALLHNPKVLFLDEPTIGLDVIAAQKIRDFVKEINQQFKTTVILTSHNMNDVKELCKRVILIDQGRIKFDGLLSNLTKKFAELKILKFVFENKISKTDIKKFGEIVDGDGYSYTIKVSKEKYLSVASKILTTLPVTDLNIEDTPIENVIRQVYTDKN</sequence>
<protein>
    <submittedName>
        <fullName evidence="5">ABC transporter</fullName>
    </submittedName>
</protein>
<evidence type="ECO:0000259" key="4">
    <source>
        <dbReference type="PROSITE" id="PS50893"/>
    </source>
</evidence>
<evidence type="ECO:0000313" key="6">
    <source>
        <dbReference type="Proteomes" id="UP000230518"/>
    </source>
</evidence>
<keyword evidence="2" id="KW-0547">Nucleotide-binding</keyword>
<dbReference type="SMART" id="SM00382">
    <property type="entry name" value="AAA"/>
    <property type="match status" value="1"/>
</dbReference>
<keyword evidence="3" id="KW-0067">ATP-binding</keyword>
<dbReference type="GO" id="GO:0016887">
    <property type="term" value="F:ATP hydrolysis activity"/>
    <property type="evidence" value="ECO:0007669"/>
    <property type="project" value="InterPro"/>
</dbReference>
<organism evidence="5 6">
    <name type="scientific">Candidatus Shapirobacteria bacterium CG_4_9_14_3_um_filter_36_12</name>
    <dbReference type="NCBI Taxonomy" id="1974877"/>
    <lineage>
        <taxon>Bacteria</taxon>
        <taxon>Candidatus Shapironibacteriota</taxon>
    </lineage>
</organism>
<dbReference type="EMBL" id="PFWO01000030">
    <property type="protein sequence ID" value="PJA51076.1"/>
    <property type="molecule type" value="Genomic_DNA"/>
</dbReference>